<dbReference type="Proteomes" id="UP000586454">
    <property type="component" value="Unassembled WGS sequence"/>
</dbReference>
<dbReference type="GO" id="GO:0009307">
    <property type="term" value="P:DNA restriction-modification system"/>
    <property type="evidence" value="ECO:0007669"/>
    <property type="project" value="InterPro"/>
</dbReference>
<protein>
    <recommendedName>
        <fullName evidence="1">GGDEF domain-containing protein</fullName>
    </recommendedName>
</protein>
<dbReference type="Pfam" id="PF04471">
    <property type="entry name" value="Mrr_cat"/>
    <property type="match status" value="1"/>
</dbReference>
<dbReference type="PROSITE" id="PS50887">
    <property type="entry name" value="GGDEF"/>
    <property type="match status" value="1"/>
</dbReference>
<dbReference type="GO" id="GO:0003677">
    <property type="term" value="F:DNA binding"/>
    <property type="evidence" value="ECO:0007669"/>
    <property type="project" value="InterPro"/>
</dbReference>
<dbReference type="GO" id="GO:0004519">
    <property type="term" value="F:endonuclease activity"/>
    <property type="evidence" value="ECO:0007669"/>
    <property type="project" value="InterPro"/>
</dbReference>
<gene>
    <name evidence="2" type="ORF">PEPNEM18_01274</name>
</gene>
<feature type="domain" description="GGDEF" evidence="1">
    <location>
        <begin position="279"/>
        <end position="309"/>
    </location>
</feature>
<evidence type="ECO:0000313" key="3">
    <source>
        <dbReference type="Proteomes" id="UP000586454"/>
    </source>
</evidence>
<evidence type="ECO:0000259" key="1">
    <source>
        <dbReference type="PROSITE" id="PS50887"/>
    </source>
</evidence>
<reference evidence="2 3" key="1">
    <citation type="submission" date="2020-06" db="EMBL/GenBank/DDBJ databases">
        <authorList>
            <person name="Criscuolo A."/>
        </authorList>
    </citation>
    <scope>NUCLEOTIDE SEQUENCE [LARGE SCALE GENOMIC DNA]</scope>
    <source>
        <strain evidence="2">1804121828</strain>
    </source>
</reference>
<evidence type="ECO:0000313" key="2">
    <source>
        <dbReference type="EMBL" id="CAC9933500.1"/>
    </source>
</evidence>
<dbReference type="AlphaFoldDB" id="A0A6V6Y5M2"/>
<sequence>MGNHNGYLPHFKNFDYNCDRHIKKKYSLAHDPRPLPLSKDLTKALEYLLWYVPNINSFQSPSNVLVTEPLYENFSFGLIADALHLNKEDILFLDYIDDDIVDYYTESICTRCQKIILTTAEKETKISALLRHMRNAIAHGHFTVVDERIIAFDVKHFPKNENGYGCTAVLKLDPLHLVRALKLLEEELTHERLAAIAFSRCGYDIIDNDYENPNLPYDFKMKKGKDIYAVEIKRIDVEGVARKEDLEKILKHFPKKVREKKVLLMDSAVLDRKAKKTLQENKILLLDRDNLKSLMSGDDIITRIEKKMR</sequence>
<keyword evidence="3" id="KW-1185">Reference proteome</keyword>
<proteinExistence type="predicted"/>
<dbReference type="RefSeq" id="WP_180500363.1">
    <property type="nucleotide sequence ID" value="NZ_CAIJCS010000020.1"/>
</dbReference>
<accession>A0A6V6Y5M2</accession>
<dbReference type="EMBL" id="CAIJCS010000020">
    <property type="protein sequence ID" value="CAC9933500.1"/>
    <property type="molecule type" value="Genomic_DNA"/>
</dbReference>
<name>A0A6V6Y5M2_9FIRM</name>
<dbReference type="InterPro" id="IPR000160">
    <property type="entry name" value="GGDEF_dom"/>
</dbReference>
<dbReference type="InterPro" id="IPR007560">
    <property type="entry name" value="Restrct_endonuc_IV_Mrr"/>
</dbReference>
<comment type="caution">
    <text evidence="2">The sequence shown here is derived from an EMBL/GenBank/DDBJ whole genome shotgun (WGS) entry which is preliminary data.</text>
</comment>
<organism evidence="2 3">
    <name type="scientific">Aedoeadaptatus nemausensis</name>
    <dbReference type="NCBI Taxonomy" id="2582829"/>
    <lineage>
        <taxon>Bacteria</taxon>
        <taxon>Bacillati</taxon>
        <taxon>Bacillota</taxon>
        <taxon>Tissierellia</taxon>
        <taxon>Tissierellales</taxon>
        <taxon>Peptoniphilaceae</taxon>
        <taxon>Aedoeadaptatus</taxon>
    </lineage>
</organism>